<reference evidence="2" key="1">
    <citation type="submission" date="2017-04" db="EMBL/GenBank/DDBJ databases">
        <authorList>
            <person name="Varghese N."/>
            <person name="Submissions S."/>
        </authorList>
    </citation>
    <scope>NUCLEOTIDE SEQUENCE [LARGE SCALE GENOMIC DNA]</scope>
    <source>
        <strain evidence="2">LMG 29540</strain>
    </source>
</reference>
<dbReference type="AlphaFoldDB" id="A0A1X7HX59"/>
<dbReference type="RefSeq" id="WP_244195889.1">
    <property type="nucleotide sequence ID" value="NZ_FXAT01000001.1"/>
</dbReference>
<dbReference type="STRING" id="1515439.SAMN06265784_10128"/>
<name>A0A1X7HX59_9BURK</name>
<dbReference type="EMBL" id="FXAT01000001">
    <property type="protein sequence ID" value="SMG05915.1"/>
    <property type="molecule type" value="Genomic_DNA"/>
</dbReference>
<proteinExistence type="predicted"/>
<protein>
    <submittedName>
        <fullName evidence="1">Uncharacterized protein</fullName>
    </submittedName>
</protein>
<evidence type="ECO:0000313" key="2">
    <source>
        <dbReference type="Proteomes" id="UP000193228"/>
    </source>
</evidence>
<sequence>MDTGPESRHRWLVAQPFEYAPDVLSDDVQELAASTNNENYAAKMLGYNRKIFGDMIHAMKRYNELRGNDNVVWHDDGDVEFNGTIIDNMHNWAR</sequence>
<dbReference type="Proteomes" id="UP000193228">
    <property type="component" value="Unassembled WGS sequence"/>
</dbReference>
<organism evidence="1 2">
    <name type="scientific">Paraburkholderia susongensis</name>
    <dbReference type="NCBI Taxonomy" id="1515439"/>
    <lineage>
        <taxon>Bacteria</taxon>
        <taxon>Pseudomonadati</taxon>
        <taxon>Pseudomonadota</taxon>
        <taxon>Betaproteobacteria</taxon>
        <taxon>Burkholderiales</taxon>
        <taxon>Burkholderiaceae</taxon>
        <taxon>Paraburkholderia</taxon>
    </lineage>
</organism>
<evidence type="ECO:0000313" key="1">
    <source>
        <dbReference type="EMBL" id="SMG05915.1"/>
    </source>
</evidence>
<gene>
    <name evidence="1" type="ORF">SAMN06265784_10128</name>
</gene>
<accession>A0A1X7HX59</accession>
<keyword evidence="2" id="KW-1185">Reference proteome</keyword>